<dbReference type="InterPro" id="IPR023845">
    <property type="entry name" value="DUF3817_TM"/>
</dbReference>
<protein>
    <submittedName>
        <fullName evidence="8">Integral membrane protein</fullName>
    </submittedName>
</protein>
<evidence type="ECO:0000313" key="9">
    <source>
        <dbReference type="Proteomes" id="UP000004926"/>
    </source>
</evidence>
<keyword evidence="3 6" id="KW-0812">Transmembrane</keyword>
<feature type="transmembrane region" description="Helical" evidence="6">
    <location>
        <begin position="58"/>
        <end position="75"/>
    </location>
</feature>
<dbReference type="Pfam" id="PF12823">
    <property type="entry name" value="DUF3817"/>
    <property type="match status" value="1"/>
</dbReference>
<keyword evidence="9" id="KW-1185">Reference proteome</keyword>
<comment type="subcellular location">
    <subcellularLocation>
        <location evidence="1">Cell membrane</location>
        <topology evidence="1">Multi-pass membrane protein</topology>
    </subcellularLocation>
</comment>
<feature type="transmembrane region" description="Helical" evidence="6">
    <location>
        <begin position="87"/>
        <end position="104"/>
    </location>
</feature>
<evidence type="ECO:0000256" key="5">
    <source>
        <dbReference type="ARBA" id="ARBA00023136"/>
    </source>
</evidence>
<keyword evidence="4 6" id="KW-1133">Transmembrane helix</keyword>
<organism evidence="8 9">
    <name type="scientific">Saccharomonospora marina XMU15</name>
    <dbReference type="NCBI Taxonomy" id="882083"/>
    <lineage>
        <taxon>Bacteria</taxon>
        <taxon>Bacillati</taxon>
        <taxon>Actinomycetota</taxon>
        <taxon>Actinomycetes</taxon>
        <taxon>Pseudonocardiales</taxon>
        <taxon>Pseudonocardiaceae</taxon>
        <taxon>Saccharomonospora</taxon>
    </lineage>
</organism>
<evidence type="ECO:0000256" key="4">
    <source>
        <dbReference type="ARBA" id="ARBA00022989"/>
    </source>
</evidence>
<evidence type="ECO:0000256" key="2">
    <source>
        <dbReference type="ARBA" id="ARBA00022475"/>
    </source>
</evidence>
<evidence type="ECO:0000259" key="7">
    <source>
        <dbReference type="Pfam" id="PF12823"/>
    </source>
</evidence>
<dbReference type="NCBIfam" id="TIGR03954">
    <property type="entry name" value="integ_memb_HG"/>
    <property type="match status" value="1"/>
</dbReference>
<feature type="transmembrane region" description="Helical" evidence="6">
    <location>
        <begin position="24"/>
        <end position="46"/>
    </location>
</feature>
<dbReference type="STRING" id="882083.SacmaDRAFT_2213"/>
<evidence type="ECO:0000256" key="1">
    <source>
        <dbReference type="ARBA" id="ARBA00004651"/>
    </source>
</evidence>
<keyword evidence="5 6" id="KW-0472">Membrane</keyword>
<keyword evidence="2" id="KW-1003">Cell membrane</keyword>
<name>H5XBG0_9PSEU</name>
<dbReference type="RefSeq" id="WP_009153852.1">
    <property type="nucleotide sequence ID" value="NZ_CM001439.1"/>
</dbReference>
<sequence length="114" mass="12312">MVTTDRDKVAATTNLRAPLLRFRVAAFVTGIGLLGLVAVMVLRYGFDNPEPSAVYSPIHGVIYMVYLVLAVDLALKARWSVKGTIGVLLAGCVPLLSFVAERAVTRRVLAGRKL</sequence>
<accession>H5XBG0</accession>
<dbReference type="EMBL" id="CM001439">
    <property type="protein sequence ID" value="EHR50467.1"/>
    <property type="molecule type" value="Genomic_DNA"/>
</dbReference>
<reference evidence="8 9" key="1">
    <citation type="journal article" date="2012" name="Stand. Genomic Sci.">
        <title>Genome sequence of the ocean sediment bacterium Saccharomonospora marina type strain (XMU15(T)).</title>
        <authorList>
            <person name="Klenk H.P."/>
            <person name="Lu M."/>
            <person name="Lucas S."/>
            <person name="Lapidus A."/>
            <person name="Copeland A."/>
            <person name="Pitluck S."/>
            <person name="Goodwin L.A."/>
            <person name="Han C."/>
            <person name="Tapia R."/>
            <person name="Brambilla E.M."/>
            <person name="Potter G."/>
            <person name="Land M."/>
            <person name="Ivanova N."/>
            <person name="Rohde M."/>
            <person name="Goker M."/>
            <person name="Detter J.C."/>
            <person name="Li W.J."/>
            <person name="Kyrpides N.C."/>
            <person name="Woyke T."/>
        </authorList>
    </citation>
    <scope>NUCLEOTIDE SEQUENCE [LARGE SCALE GENOMIC DNA]</scope>
    <source>
        <strain evidence="8 9">XMU15</strain>
    </source>
</reference>
<dbReference type="HOGENOM" id="CLU_120964_1_3_11"/>
<proteinExistence type="predicted"/>
<dbReference type="Proteomes" id="UP000004926">
    <property type="component" value="Chromosome"/>
</dbReference>
<dbReference type="AlphaFoldDB" id="H5XBG0"/>
<dbReference type="GO" id="GO:0005886">
    <property type="term" value="C:plasma membrane"/>
    <property type="evidence" value="ECO:0007669"/>
    <property type="project" value="UniProtKB-SubCell"/>
</dbReference>
<evidence type="ECO:0000313" key="8">
    <source>
        <dbReference type="EMBL" id="EHR50467.1"/>
    </source>
</evidence>
<evidence type="ECO:0000256" key="3">
    <source>
        <dbReference type="ARBA" id="ARBA00022692"/>
    </source>
</evidence>
<dbReference type="eggNOG" id="ENOG50330UF">
    <property type="taxonomic scope" value="Bacteria"/>
</dbReference>
<dbReference type="PANTHER" id="PTHR40077">
    <property type="entry name" value="MEMBRANE PROTEIN-RELATED"/>
    <property type="match status" value="1"/>
</dbReference>
<dbReference type="PANTHER" id="PTHR40077:SF2">
    <property type="entry name" value="MEMBRANE PROTEIN"/>
    <property type="match status" value="1"/>
</dbReference>
<feature type="domain" description="DUF3817" evidence="7">
    <location>
        <begin position="20"/>
        <end position="106"/>
    </location>
</feature>
<gene>
    <name evidence="8" type="ORF">SacmaDRAFT_2213</name>
</gene>
<evidence type="ECO:0000256" key="6">
    <source>
        <dbReference type="SAM" id="Phobius"/>
    </source>
</evidence>
<dbReference type="OrthoDB" id="9342687at2"/>